<keyword evidence="3" id="KW-1185">Reference proteome</keyword>
<dbReference type="GO" id="GO:0006355">
    <property type="term" value="P:regulation of DNA-templated transcription"/>
    <property type="evidence" value="ECO:0007669"/>
    <property type="project" value="InterPro"/>
</dbReference>
<organism evidence="2 3">
    <name type="scientific">Candidatus Nitrotoga fabula</name>
    <dbReference type="NCBI Taxonomy" id="2182327"/>
    <lineage>
        <taxon>Bacteria</taxon>
        <taxon>Pseudomonadati</taxon>
        <taxon>Pseudomonadota</taxon>
        <taxon>Betaproteobacteria</taxon>
        <taxon>Nitrosomonadales</taxon>
        <taxon>Gallionellaceae</taxon>
        <taxon>Candidatus Nitrotoga</taxon>
    </lineage>
</organism>
<dbReference type="Proteomes" id="UP000675882">
    <property type="component" value="Unassembled WGS sequence"/>
</dbReference>
<dbReference type="SUPFAM" id="SSF47598">
    <property type="entry name" value="Ribbon-helix-helix"/>
    <property type="match status" value="1"/>
</dbReference>
<name>A0A916FBW3_9PROT</name>
<dbReference type="CDD" id="cd22231">
    <property type="entry name" value="RHH_NikR_HicB-like"/>
    <property type="match status" value="1"/>
</dbReference>
<evidence type="ECO:0000313" key="3">
    <source>
        <dbReference type="Proteomes" id="UP000675882"/>
    </source>
</evidence>
<dbReference type="EMBL" id="CAJNBL010000018">
    <property type="protein sequence ID" value="CAE6714939.1"/>
    <property type="molecule type" value="Genomic_DNA"/>
</dbReference>
<proteinExistence type="inferred from homology"/>
<dbReference type="PANTHER" id="PTHR36582">
    <property type="entry name" value="ANTITOXIN PARD"/>
    <property type="match status" value="1"/>
</dbReference>
<dbReference type="InterPro" id="IPR022789">
    <property type="entry name" value="ParD"/>
</dbReference>
<gene>
    <name evidence="2" type="ORF">NTGZN8_250007</name>
</gene>
<dbReference type="InterPro" id="IPR010985">
    <property type="entry name" value="Ribbon_hlx_hlx"/>
</dbReference>
<comment type="similarity">
    <text evidence="1">Belongs to the ParD antitoxin family.</text>
</comment>
<sequence>MLINFQHDNGFGWDGIAKFCQNDYPSFMSTMNISLPDTMKSFVDEQVSQRGYSTSSEYVRELIRKDQDRLQLRGLLLAGAATAPTAPADGTYFEDLRDRVRKAARVGV</sequence>
<comment type="caution">
    <text evidence="2">The sequence shown here is derived from an EMBL/GenBank/DDBJ whole genome shotgun (WGS) entry which is preliminary data.</text>
</comment>
<dbReference type="Gene3D" id="1.10.1220.10">
    <property type="entry name" value="Met repressor-like"/>
    <property type="match status" value="1"/>
</dbReference>
<reference evidence="2" key="1">
    <citation type="submission" date="2021-02" db="EMBL/GenBank/DDBJ databases">
        <authorList>
            <person name="Han P."/>
        </authorList>
    </citation>
    <scope>NUCLEOTIDE SEQUENCE</scope>
    <source>
        <strain evidence="2">Candidatus Nitrotoga sp. ZN8</strain>
    </source>
</reference>
<protein>
    <submittedName>
        <fullName evidence="2">Uncharacterized protein</fullName>
    </submittedName>
</protein>
<dbReference type="AlphaFoldDB" id="A0A916FBW3"/>
<evidence type="ECO:0000313" key="2">
    <source>
        <dbReference type="EMBL" id="CAE6714939.1"/>
    </source>
</evidence>
<evidence type="ECO:0000256" key="1">
    <source>
        <dbReference type="ARBA" id="ARBA00008580"/>
    </source>
</evidence>
<accession>A0A916FBW3</accession>
<dbReference type="InterPro" id="IPR013321">
    <property type="entry name" value="Arc_rbn_hlx_hlx"/>
</dbReference>
<dbReference type="PANTHER" id="PTHR36582:SF2">
    <property type="entry name" value="ANTITOXIN PARD"/>
    <property type="match status" value="1"/>
</dbReference>